<gene>
    <name evidence="3" type="ORF">AWH56_009180</name>
</gene>
<dbReference type="EMBL" id="CP063356">
    <property type="protein sequence ID" value="QOY37733.1"/>
    <property type="molecule type" value="Genomic_DNA"/>
</dbReference>
<dbReference type="InterPro" id="IPR012854">
    <property type="entry name" value="Cu_amine_oxidase-like_N"/>
</dbReference>
<dbReference type="AlphaFoldDB" id="A0A7S7LAZ2"/>
<evidence type="ECO:0000313" key="4">
    <source>
        <dbReference type="Proteomes" id="UP000180175"/>
    </source>
</evidence>
<reference evidence="3 4" key="1">
    <citation type="journal article" date="2017" name="Genome Announc.">
        <title>Draft Genome Sequences of Four Alkaliphilic Bacteria Belonging to the Anaerobacillus Genus.</title>
        <authorList>
            <person name="Bassil N.M."/>
            <person name="Lloyd J.R."/>
        </authorList>
    </citation>
    <scope>NUCLEOTIDE SEQUENCE [LARGE SCALE GENOMIC DNA]</scope>
    <source>
        <strain evidence="3 4">NB2006</strain>
    </source>
</reference>
<dbReference type="Pfam" id="PF07833">
    <property type="entry name" value="Cu_amine_oxidN1"/>
    <property type="match status" value="1"/>
</dbReference>
<feature type="signal peptide" evidence="1">
    <location>
        <begin position="1"/>
        <end position="22"/>
    </location>
</feature>
<feature type="domain" description="Copper amine oxidase-like N-terminal" evidence="2">
    <location>
        <begin position="73"/>
        <end position="113"/>
    </location>
</feature>
<dbReference type="SUPFAM" id="SSF55383">
    <property type="entry name" value="Copper amine oxidase, domain N"/>
    <property type="match status" value="1"/>
</dbReference>
<organism evidence="3 4">
    <name type="scientific">Anaerobacillus isosaccharinicus</name>
    <dbReference type="NCBI Taxonomy" id="1532552"/>
    <lineage>
        <taxon>Bacteria</taxon>
        <taxon>Bacillati</taxon>
        <taxon>Bacillota</taxon>
        <taxon>Bacilli</taxon>
        <taxon>Bacillales</taxon>
        <taxon>Bacillaceae</taxon>
        <taxon>Anaerobacillus</taxon>
    </lineage>
</organism>
<sequence length="119" mass="14086">MKKILLSSMIIFFCLVTFNPMAGASSPIYTQLNPYIVEEGKSYIQYFFLDSFNLEMEPYGDRNFFKISDGEKEFYLDDYIILEDGLLLLPVRSILEYFDYTVSWNSQTKHVEFVSYNFK</sequence>
<reference evidence="3 4" key="2">
    <citation type="journal article" date="2019" name="Int. J. Syst. Evol. Microbiol.">
        <title>Anaerobacillus isosaccharinicus sp. nov., an alkaliphilic bacterium which degrades isosaccharinic acid.</title>
        <authorList>
            <person name="Bassil N.M."/>
            <person name="Lloyd J.R."/>
        </authorList>
    </citation>
    <scope>NUCLEOTIDE SEQUENCE [LARGE SCALE GENOMIC DNA]</scope>
    <source>
        <strain evidence="3 4">NB2006</strain>
    </source>
</reference>
<evidence type="ECO:0000256" key="1">
    <source>
        <dbReference type="SAM" id="SignalP"/>
    </source>
</evidence>
<dbReference type="InterPro" id="IPR036582">
    <property type="entry name" value="Mao_N_sf"/>
</dbReference>
<feature type="chain" id="PRO_5038356739" evidence="1">
    <location>
        <begin position="23"/>
        <end position="119"/>
    </location>
</feature>
<evidence type="ECO:0000313" key="3">
    <source>
        <dbReference type="EMBL" id="QOY37733.1"/>
    </source>
</evidence>
<dbReference type="Proteomes" id="UP000180175">
    <property type="component" value="Chromosome"/>
</dbReference>
<dbReference type="RefSeq" id="WP_182081312.1">
    <property type="nucleotide sequence ID" value="NZ_CP063356.2"/>
</dbReference>
<dbReference type="KEGG" id="aia:AWH56_009180"/>
<accession>A0A7S7LAZ2</accession>
<keyword evidence="4" id="KW-1185">Reference proteome</keyword>
<proteinExistence type="predicted"/>
<protein>
    <submittedName>
        <fullName evidence="3">Stalk domain-containing protein</fullName>
    </submittedName>
</protein>
<keyword evidence="1" id="KW-0732">Signal</keyword>
<evidence type="ECO:0000259" key="2">
    <source>
        <dbReference type="Pfam" id="PF07833"/>
    </source>
</evidence>
<name>A0A7S7LAZ2_9BACI</name>